<dbReference type="KEGG" id="vhy:G7082_05305"/>
<keyword evidence="1" id="KW-0812">Transmembrane</keyword>
<dbReference type="AlphaFoldDB" id="A0A6G8ASM4"/>
<organism evidence="2 3">
    <name type="scientific">Vagococcus hydrophili</name>
    <dbReference type="NCBI Taxonomy" id="2714947"/>
    <lineage>
        <taxon>Bacteria</taxon>
        <taxon>Bacillati</taxon>
        <taxon>Bacillota</taxon>
        <taxon>Bacilli</taxon>
        <taxon>Lactobacillales</taxon>
        <taxon>Enterococcaceae</taxon>
        <taxon>Vagococcus</taxon>
    </lineage>
</organism>
<reference evidence="2 3" key="1">
    <citation type="submission" date="2020-03" db="EMBL/GenBank/DDBJ databases">
        <title>Vagococcus sp. nov., isolated from beetles.</title>
        <authorList>
            <person name="Hyun D.-W."/>
            <person name="Bae J.-W."/>
        </authorList>
    </citation>
    <scope>NUCLEOTIDE SEQUENCE [LARGE SCALE GENOMIC DNA]</scope>
    <source>
        <strain evidence="2 3">HDW17B</strain>
    </source>
</reference>
<dbReference type="RefSeq" id="WP_166034154.1">
    <property type="nucleotide sequence ID" value="NZ_CP049887.1"/>
</dbReference>
<sequence>MSARESLFISFPYFWFFIILAPIILIHDFIRQDLTTQGIPVFILAQKKWYLLSKIISSLLATLVLNILYLLILYLLTIPFNSFFYLLMLLGQLMSVSFFILFNLLLEEILAFIVIITIYSLGWKNSHHFFPANINMPAQHLSNQLATSIILSYNFMFFFISSILSVYILQKKEIY</sequence>
<proteinExistence type="predicted"/>
<evidence type="ECO:0000256" key="1">
    <source>
        <dbReference type="SAM" id="Phobius"/>
    </source>
</evidence>
<keyword evidence="1" id="KW-0472">Membrane</keyword>
<dbReference type="EMBL" id="CP049887">
    <property type="protein sequence ID" value="QIL47990.1"/>
    <property type="molecule type" value="Genomic_DNA"/>
</dbReference>
<evidence type="ECO:0000313" key="2">
    <source>
        <dbReference type="EMBL" id="QIL47990.1"/>
    </source>
</evidence>
<keyword evidence="3" id="KW-1185">Reference proteome</keyword>
<keyword evidence="1" id="KW-1133">Transmembrane helix</keyword>
<feature type="transmembrane region" description="Helical" evidence="1">
    <location>
        <begin position="145"/>
        <end position="169"/>
    </location>
</feature>
<dbReference type="Proteomes" id="UP000501747">
    <property type="component" value="Chromosome"/>
</dbReference>
<protein>
    <submittedName>
        <fullName evidence="2">Uncharacterized protein</fullName>
    </submittedName>
</protein>
<gene>
    <name evidence="2" type="ORF">G7082_05305</name>
</gene>
<accession>A0A6G8ASM4</accession>
<name>A0A6G8ASM4_9ENTE</name>
<feature type="transmembrane region" description="Helical" evidence="1">
    <location>
        <begin position="12"/>
        <end position="30"/>
    </location>
</feature>
<evidence type="ECO:0000313" key="3">
    <source>
        <dbReference type="Proteomes" id="UP000501747"/>
    </source>
</evidence>